<feature type="coiled-coil region" evidence="1">
    <location>
        <begin position="31"/>
        <end position="65"/>
    </location>
</feature>
<dbReference type="Proteomes" id="UP001515500">
    <property type="component" value="Chromosome 17"/>
</dbReference>
<proteinExistence type="predicted"/>
<keyword evidence="1" id="KW-0175">Coiled coil</keyword>
<dbReference type="AlphaFoldDB" id="A0AB40CYC5"/>
<gene>
    <name evidence="4" type="primary">LOC120281416</name>
</gene>
<dbReference type="PANTHER" id="PTHR34380:SF1">
    <property type="entry name" value="OS01G0221300 PROTEIN"/>
    <property type="match status" value="1"/>
</dbReference>
<evidence type="ECO:0000313" key="3">
    <source>
        <dbReference type="Proteomes" id="UP001515500"/>
    </source>
</evidence>
<dbReference type="PANTHER" id="PTHR34380">
    <property type="entry name" value="BNAA03G12380D PROTEIN"/>
    <property type="match status" value="1"/>
</dbReference>
<keyword evidence="3" id="KW-1185">Reference proteome</keyword>
<organism evidence="3 4">
    <name type="scientific">Dioscorea cayennensis subsp. rotundata</name>
    <name type="common">White Guinea yam</name>
    <name type="synonym">Dioscorea rotundata</name>
    <dbReference type="NCBI Taxonomy" id="55577"/>
    <lineage>
        <taxon>Eukaryota</taxon>
        <taxon>Viridiplantae</taxon>
        <taxon>Streptophyta</taxon>
        <taxon>Embryophyta</taxon>
        <taxon>Tracheophyta</taxon>
        <taxon>Spermatophyta</taxon>
        <taxon>Magnoliopsida</taxon>
        <taxon>Liliopsida</taxon>
        <taxon>Dioscoreales</taxon>
        <taxon>Dioscoreaceae</taxon>
        <taxon>Dioscorea</taxon>
    </lineage>
</organism>
<sequence>MDGKVGITNSQSRAEPPGMEESLKRTFSDELAMKEVEKMELISKCKDLEKEVEKYKRMAALFEEQMTTMWEEYGAMRAREQMAQVVQKEKQDDVRETENKNALDEINEWKRRCGDLEIRISELIEENLRLKARNFGDVIEISDEEGDEVETDFKDEVLNADGCRQEERFLSVPTPKKKCCSRVITSDSEDDDDDVDDDTPIGKLKRRKKAEEDDEDEIPIGMLKNSNVGGDAVGEDLTPNRKRLFPLGELERMNCRKEGSYPRDSIDSDRITRRKVMFLNAGDAEGEEDETHELHACDSDSGSESLRGFIVNDSEVDESECSHGDDISSHDLSDECPSDLELDEVLARIRRGKNMKQWEYEADMLASFSKDPELCMKAVCAVYRQQTAEEKSVKGTLLINNRGFSKFDALKICFRGSRMAEFLLDGDPNGPLKKSVEELQKYDRHGLDYCSKLARHYSKQLFMIYQNKEDPFFLPS</sequence>
<feature type="coiled-coil region" evidence="1">
    <location>
        <begin position="99"/>
        <end position="133"/>
    </location>
</feature>
<accession>A0AB40CYC5</accession>
<reference evidence="4" key="1">
    <citation type="submission" date="2025-08" db="UniProtKB">
        <authorList>
            <consortium name="RefSeq"/>
        </authorList>
    </citation>
    <scope>IDENTIFICATION</scope>
</reference>
<feature type="region of interest" description="Disordered" evidence="2">
    <location>
        <begin position="1"/>
        <end position="23"/>
    </location>
</feature>
<dbReference type="GeneID" id="120281416"/>
<dbReference type="RefSeq" id="XP_039144193.1">
    <property type="nucleotide sequence ID" value="XM_039288259.1"/>
</dbReference>
<evidence type="ECO:0000256" key="1">
    <source>
        <dbReference type="SAM" id="Coils"/>
    </source>
</evidence>
<evidence type="ECO:0000256" key="2">
    <source>
        <dbReference type="SAM" id="MobiDB-lite"/>
    </source>
</evidence>
<feature type="compositionally biased region" description="Acidic residues" evidence="2">
    <location>
        <begin position="187"/>
        <end position="199"/>
    </location>
</feature>
<name>A0AB40CYC5_DIOCR</name>
<feature type="region of interest" description="Disordered" evidence="2">
    <location>
        <begin position="182"/>
        <end position="239"/>
    </location>
</feature>
<protein>
    <submittedName>
        <fullName evidence="4">Uncharacterized protein LOC120281416 isoform X1</fullName>
    </submittedName>
</protein>
<evidence type="ECO:0000313" key="4">
    <source>
        <dbReference type="RefSeq" id="XP_039144193.1"/>
    </source>
</evidence>